<organism evidence="5 6">
    <name type="scientific">Photobacterium sanguinicancri</name>
    <dbReference type="NCBI Taxonomy" id="875932"/>
    <lineage>
        <taxon>Bacteria</taxon>
        <taxon>Pseudomonadati</taxon>
        <taxon>Pseudomonadota</taxon>
        <taxon>Gammaproteobacteria</taxon>
        <taxon>Vibrionales</taxon>
        <taxon>Vibrionaceae</taxon>
        <taxon>Photobacterium</taxon>
    </lineage>
</organism>
<dbReference type="InterPro" id="IPR023214">
    <property type="entry name" value="HAD_sf"/>
</dbReference>
<dbReference type="InterPro" id="IPR050155">
    <property type="entry name" value="HAD-like_hydrolase_sf"/>
</dbReference>
<dbReference type="SFLD" id="SFLDS00003">
    <property type="entry name" value="Haloacid_Dehalogenase"/>
    <property type="match status" value="1"/>
</dbReference>
<dbReference type="GO" id="GO:0008967">
    <property type="term" value="F:phosphoglycolate phosphatase activity"/>
    <property type="evidence" value="ECO:0007669"/>
    <property type="project" value="UniProtKB-EC"/>
</dbReference>
<comment type="similarity">
    <text evidence="3">Belongs to the HAD-like hydrolase superfamily. CbbY/CbbZ/Gph/YieH family.</text>
</comment>
<protein>
    <recommendedName>
        <fullName evidence="4">phosphoglycolate phosphatase</fullName>
        <ecNumber evidence="4">3.1.3.18</ecNumber>
    </recommendedName>
</protein>
<evidence type="ECO:0000256" key="4">
    <source>
        <dbReference type="ARBA" id="ARBA00013078"/>
    </source>
</evidence>
<accession>A0AAW7XYB3</accession>
<dbReference type="SUPFAM" id="SSF56784">
    <property type="entry name" value="HAD-like"/>
    <property type="match status" value="1"/>
</dbReference>
<comment type="pathway">
    <text evidence="2">Organic acid metabolism; glycolate biosynthesis; glycolate from 2-phosphoglycolate: step 1/1.</text>
</comment>
<dbReference type="Proteomes" id="UP001170624">
    <property type="component" value="Unassembled WGS sequence"/>
</dbReference>
<evidence type="ECO:0000256" key="2">
    <source>
        <dbReference type="ARBA" id="ARBA00004818"/>
    </source>
</evidence>
<dbReference type="EMBL" id="JAUOPU010000001">
    <property type="protein sequence ID" value="MDO6541296.1"/>
    <property type="molecule type" value="Genomic_DNA"/>
</dbReference>
<dbReference type="Pfam" id="PF13419">
    <property type="entry name" value="HAD_2"/>
    <property type="match status" value="1"/>
</dbReference>
<dbReference type="InterPro" id="IPR036412">
    <property type="entry name" value="HAD-like_sf"/>
</dbReference>
<reference evidence="5" key="1">
    <citation type="submission" date="2023-07" db="EMBL/GenBank/DDBJ databases">
        <title>Genome content predicts the carbon catabolic preferences of heterotrophic bacteria.</title>
        <authorList>
            <person name="Gralka M."/>
        </authorList>
    </citation>
    <scope>NUCLEOTIDE SEQUENCE</scope>
    <source>
        <strain evidence="5">G2M05</strain>
    </source>
</reference>
<keyword evidence="5" id="KW-0378">Hydrolase</keyword>
<sequence length="237" mass="26153">MKLDAILWDYDGTLVNSVPKNIDITKHILSIVAPHLTGDNLPECLQSEVAYHQVNHAAKNWQDLYVRYYGMTESEMLVAGSLWSEHQLSNTTPVQLFSDVDSTIKDLASIPHGICSQNASNNIVNVLNTAQVDSYFKAVIGYDDVSSTGQKPSPESGLLCLNQLFDNPESKTIMYIGDHEADVQFARNIHTALGENARVIAVAVTYSGATPERWATQPDFIIHAPTELTALCEQYSL</sequence>
<dbReference type="InterPro" id="IPR041492">
    <property type="entry name" value="HAD_2"/>
</dbReference>
<dbReference type="AlphaFoldDB" id="A0AAW7XYB3"/>
<comment type="catalytic activity">
    <reaction evidence="1">
        <text>2-phosphoglycolate + H2O = glycolate + phosphate</text>
        <dbReference type="Rhea" id="RHEA:14369"/>
        <dbReference type="ChEBI" id="CHEBI:15377"/>
        <dbReference type="ChEBI" id="CHEBI:29805"/>
        <dbReference type="ChEBI" id="CHEBI:43474"/>
        <dbReference type="ChEBI" id="CHEBI:58033"/>
        <dbReference type="EC" id="3.1.3.18"/>
    </reaction>
</comment>
<evidence type="ECO:0000256" key="3">
    <source>
        <dbReference type="ARBA" id="ARBA00006171"/>
    </source>
</evidence>
<dbReference type="PANTHER" id="PTHR43434:SF1">
    <property type="entry name" value="PHOSPHOGLYCOLATE PHOSPHATASE"/>
    <property type="match status" value="1"/>
</dbReference>
<evidence type="ECO:0000313" key="5">
    <source>
        <dbReference type="EMBL" id="MDO6541296.1"/>
    </source>
</evidence>
<proteinExistence type="inferred from homology"/>
<dbReference type="NCBIfam" id="TIGR01549">
    <property type="entry name" value="HAD-SF-IA-v1"/>
    <property type="match status" value="1"/>
</dbReference>
<dbReference type="GO" id="GO:0006281">
    <property type="term" value="P:DNA repair"/>
    <property type="evidence" value="ECO:0007669"/>
    <property type="project" value="TreeGrafter"/>
</dbReference>
<evidence type="ECO:0000256" key="1">
    <source>
        <dbReference type="ARBA" id="ARBA00000830"/>
    </source>
</evidence>
<dbReference type="SFLD" id="SFLDG01129">
    <property type="entry name" value="C1.5:_HAD__Beta-PGM__Phosphata"/>
    <property type="match status" value="1"/>
</dbReference>
<dbReference type="PANTHER" id="PTHR43434">
    <property type="entry name" value="PHOSPHOGLYCOLATE PHOSPHATASE"/>
    <property type="match status" value="1"/>
</dbReference>
<comment type="caution">
    <text evidence="5">The sequence shown here is derived from an EMBL/GenBank/DDBJ whole genome shotgun (WGS) entry which is preliminary data.</text>
</comment>
<dbReference type="GO" id="GO:0005829">
    <property type="term" value="C:cytosol"/>
    <property type="evidence" value="ECO:0007669"/>
    <property type="project" value="TreeGrafter"/>
</dbReference>
<evidence type="ECO:0000313" key="6">
    <source>
        <dbReference type="Proteomes" id="UP001170624"/>
    </source>
</evidence>
<dbReference type="EC" id="3.1.3.18" evidence="4"/>
<dbReference type="RefSeq" id="WP_303498000.1">
    <property type="nucleotide sequence ID" value="NZ_JAUOPU010000001.1"/>
</dbReference>
<gene>
    <name evidence="5" type="ORF">Q4568_02060</name>
</gene>
<dbReference type="Gene3D" id="3.40.50.1000">
    <property type="entry name" value="HAD superfamily/HAD-like"/>
    <property type="match status" value="1"/>
</dbReference>
<name>A0AAW7XYB3_9GAMM</name>
<dbReference type="InterPro" id="IPR006439">
    <property type="entry name" value="HAD-SF_hydro_IA"/>
</dbReference>